<evidence type="ECO:0000313" key="1">
    <source>
        <dbReference type="EMBL" id="EDM99589.1"/>
    </source>
</evidence>
<organism evidence="1 2">
    <name type="scientific">Pseudoflavonifractor capillosus ATCC 29799</name>
    <dbReference type="NCBI Taxonomy" id="411467"/>
    <lineage>
        <taxon>Bacteria</taxon>
        <taxon>Bacillati</taxon>
        <taxon>Bacillota</taxon>
        <taxon>Clostridia</taxon>
        <taxon>Eubacteriales</taxon>
        <taxon>Oscillospiraceae</taxon>
        <taxon>Pseudoflavonifractor</taxon>
    </lineage>
</organism>
<reference evidence="1 2" key="1">
    <citation type="submission" date="2007-04" db="EMBL/GenBank/DDBJ databases">
        <authorList>
            <person name="Fulton L."/>
            <person name="Clifton S."/>
            <person name="Fulton B."/>
            <person name="Xu J."/>
            <person name="Minx P."/>
            <person name="Pepin K.H."/>
            <person name="Johnson M."/>
            <person name="Thiruvilangam P."/>
            <person name="Bhonagiri V."/>
            <person name="Nash W.E."/>
            <person name="Mardis E.R."/>
            <person name="Wilson R.K."/>
        </authorList>
    </citation>
    <scope>NUCLEOTIDE SEQUENCE [LARGE SCALE GENOMIC DNA]</scope>
    <source>
        <strain evidence="1 2">ATCC 29799</strain>
    </source>
</reference>
<dbReference type="AlphaFoldDB" id="A6NWQ2"/>
<protein>
    <submittedName>
        <fullName evidence="1">Uncharacterized protein</fullName>
    </submittedName>
</protein>
<name>A6NWQ2_9FIRM</name>
<evidence type="ECO:0000313" key="2">
    <source>
        <dbReference type="Proteomes" id="UP000003639"/>
    </source>
</evidence>
<dbReference type="STRING" id="411467.BACCAP_02646"/>
<reference evidence="1 2" key="2">
    <citation type="submission" date="2007-06" db="EMBL/GenBank/DDBJ databases">
        <title>Draft genome sequence of Pseudoflavonifractor capillosus ATCC 29799.</title>
        <authorList>
            <person name="Sudarsanam P."/>
            <person name="Ley R."/>
            <person name="Guruge J."/>
            <person name="Turnbaugh P.J."/>
            <person name="Mahowald M."/>
            <person name="Liep D."/>
            <person name="Gordon J."/>
        </authorList>
    </citation>
    <scope>NUCLEOTIDE SEQUENCE [LARGE SCALE GENOMIC DNA]</scope>
    <source>
        <strain evidence="1 2">ATCC 29799</strain>
    </source>
</reference>
<gene>
    <name evidence="1" type="ORF">BACCAP_02646</name>
</gene>
<comment type="caution">
    <text evidence="1">The sequence shown here is derived from an EMBL/GenBank/DDBJ whole genome shotgun (WGS) entry which is preliminary data.</text>
</comment>
<dbReference type="EMBL" id="AAXG02000016">
    <property type="protein sequence ID" value="EDM99589.1"/>
    <property type="molecule type" value="Genomic_DNA"/>
</dbReference>
<keyword evidence="2" id="KW-1185">Reference proteome</keyword>
<dbReference type="Proteomes" id="UP000003639">
    <property type="component" value="Unassembled WGS sequence"/>
</dbReference>
<sequence length="139" mass="15666">MCALFCVSGEVMDLKNRSFVKTSVKHRAKKLDVVLRRLTGDTLTKDQRLCLQHALDCRRQYRLRLCRTGCDFKKAVSPGQANKDCGKRVRMLLGKNCGMMAALVSSKTQGRGDNTVYLYLPESKEAMGDEMQEEDAKEA</sequence>
<proteinExistence type="predicted"/>
<accession>A6NWQ2</accession>